<gene>
    <name evidence="1" type="ORF">GDO78_013578</name>
</gene>
<dbReference type="Proteomes" id="UP000770717">
    <property type="component" value="Unassembled WGS sequence"/>
</dbReference>
<evidence type="ECO:0000313" key="2">
    <source>
        <dbReference type="Proteomes" id="UP000770717"/>
    </source>
</evidence>
<keyword evidence="2" id="KW-1185">Reference proteome</keyword>
<dbReference type="AlphaFoldDB" id="A0A8J6ER03"/>
<reference evidence="1" key="1">
    <citation type="thesis" date="2020" institute="ProQuest LLC" country="789 East Eisenhower Parkway, Ann Arbor, MI, USA">
        <title>Comparative Genomics and Chromosome Evolution.</title>
        <authorList>
            <person name="Mudd A.B."/>
        </authorList>
    </citation>
    <scope>NUCLEOTIDE SEQUENCE</scope>
    <source>
        <strain evidence="1">HN-11 Male</strain>
        <tissue evidence="1">Kidney and liver</tissue>
    </source>
</reference>
<proteinExistence type="predicted"/>
<protein>
    <submittedName>
        <fullName evidence="1">Uncharacterized protein</fullName>
    </submittedName>
</protein>
<dbReference type="EMBL" id="WNTK01000014">
    <property type="protein sequence ID" value="KAG9473461.1"/>
    <property type="molecule type" value="Genomic_DNA"/>
</dbReference>
<accession>A0A8J6ER03</accession>
<organism evidence="1 2">
    <name type="scientific">Eleutherodactylus coqui</name>
    <name type="common">Puerto Rican coqui</name>
    <dbReference type="NCBI Taxonomy" id="57060"/>
    <lineage>
        <taxon>Eukaryota</taxon>
        <taxon>Metazoa</taxon>
        <taxon>Chordata</taxon>
        <taxon>Craniata</taxon>
        <taxon>Vertebrata</taxon>
        <taxon>Euteleostomi</taxon>
        <taxon>Amphibia</taxon>
        <taxon>Batrachia</taxon>
        <taxon>Anura</taxon>
        <taxon>Neobatrachia</taxon>
        <taxon>Hyloidea</taxon>
        <taxon>Eleutherodactylidae</taxon>
        <taxon>Eleutherodactylinae</taxon>
        <taxon>Eleutherodactylus</taxon>
        <taxon>Eleutherodactylus</taxon>
    </lineage>
</organism>
<name>A0A8J6ER03_ELECQ</name>
<comment type="caution">
    <text evidence="1">The sequence shown here is derived from an EMBL/GenBank/DDBJ whole genome shotgun (WGS) entry which is preliminary data.</text>
</comment>
<sequence>MSKNSILPLTRSSTGGEVGRLLPQCRYEDSSLTISLVTKAPCHGSSPVSVVCSPNCSVTLPRRPAPEGRGRHKSTKVLLFQTQQRRSMTNFLIWSLHFKKLLN</sequence>
<evidence type="ECO:0000313" key="1">
    <source>
        <dbReference type="EMBL" id="KAG9473461.1"/>
    </source>
</evidence>